<dbReference type="PANTHER" id="PTHR47027:SF29">
    <property type="entry name" value="C2H2-TYPE DOMAIN-CONTAINING PROTEIN"/>
    <property type="match status" value="1"/>
</dbReference>
<proteinExistence type="predicted"/>
<evidence type="ECO:0000313" key="2">
    <source>
        <dbReference type="WBParaSite" id="PSAMB.scaffold5605size11304.g26954.t1"/>
    </source>
</evidence>
<protein>
    <submittedName>
        <fullName evidence="2">Reverse transcriptase domain-containing protein</fullName>
    </submittedName>
</protein>
<reference evidence="2" key="1">
    <citation type="submission" date="2022-11" db="UniProtKB">
        <authorList>
            <consortium name="WormBaseParasite"/>
        </authorList>
    </citation>
    <scope>IDENTIFICATION</scope>
</reference>
<dbReference type="WBParaSite" id="PSAMB.scaffold5605size11304.g26954.t1">
    <property type="protein sequence ID" value="PSAMB.scaffold5605size11304.g26954.t1"/>
    <property type="gene ID" value="PSAMB.scaffold5605size11304.g26954"/>
</dbReference>
<organism evidence="1 2">
    <name type="scientific">Plectus sambesii</name>
    <dbReference type="NCBI Taxonomy" id="2011161"/>
    <lineage>
        <taxon>Eukaryota</taxon>
        <taxon>Metazoa</taxon>
        <taxon>Ecdysozoa</taxon>
        <taxon>Nematoda</taxon>
        <taxon>Chromadorea</taxon>
        <taxon>Plectida</taxon>
        <taxon>Plectina</taxon>
        <taxon>Plectoidea</taxon>
        <taxon>Plectidae</taxon>
        <taxon>Plectus</taxon>
    </lineage>
</organism>
<dbReference type="Proteomes" id="UP000887566">
    <property type="component" value="Unplaced"/>
</dbReference>
<name>A0A914WYK4_9BILA</name>
<evidence type="ECO:0000313" key="1">
    <source>
        <dbReference type="Proteomes" id="UP000887566"/>
    </source>
</evidence>
<sequence length="146" mass="17200">MVKELAAASLQVGLKINIKKTKLLANCCSGRTPIKIYRKEIAQVDKFVYLGQLISFPRDHMREIRRRIQAGWNAFRKYRQLFTTQKIAMKHKRRLFNMCIVPSILYGAETWALTKAAETRPTTTQRWMERRMIRAQLIDCISNKRL</sequence>
<keyword evidence="1" id="KW-1185">Reference proteome</keyword>
<dbReference type="AlphaFoldDB" id="A0A914WYK4"/>
<accession>A0A914WYK4</accession>
<dbReference type="PANTHER" id="PTHR47027">
    <property type="entry name" value="REVERSE TRANSCRIPTASE DOMAIN-CONTAINING PROTEIN"/>
    <property type="match status" value="1"/>
</dbReference>